<evidence type="ECO:0000259" key="2">
    <source>
        <dbReference type="SMART" id="SM00530"/>
    </source>
</evidence>
<dbReference type="Proteomes" id="UP000198636">
    <property type="component" value="Unassembled WGS sequence"/>
</dbReference>
<dbReference type="InterPro" id="IPR010982">
    <property type="entry name" value="Lambda_DNA-bd_dom_sf"/>
</dbReference>
<evidence type="ECO:0000313" key="4">
    <source>
        <dbReference type="Proteomes" id="UP000198636"/>
    </source>
</evidence>
<dbReference type="EMBL" id="FMUS01000019">
    <property type="protein sequence ID" value="SCY86497.1"/>
    <property type="molecule type" value="Genomic_DNA"/>
</dbReference>
<dbReference type="GO" id="GO:0003677">
    <property type="term" value="F:DNA binding"/>
    <property type="evidence" value="ECO:0007669"/>
    <property type="project" value="UniProtKB-KW"/>
</dbReference>
<keyword evidence="4" id="KW-1185">Reference proteome</keyword>
<gene>
    <name evidence="3" type="ORF">SAMN03080606_02788</name>
</gene>
<dbReference type="STRING" id="1120976.SAMN03080606_02788"/>
<reference evidence="3 4" key="1">
    <citation type="submission" date="2016-10" db="EMBL/GenBank/DDBJ databases">
        <authorList>
            <person name="de Groot N.N."/>
        </authorList>
    </citation>
    <scope>NUCLEOTIDE SEQUENCE [LARGE SCALE GENOMIC DNA]</scope>
    <source>
        <strain evidence="3 4">DSM 18978</strain>
    </source>
</reference>
<dbReference type="RefSeq" id="WP_091544585.1">
    <property type="nucleotide sequence ID" value="NZ_FMUS01000019.1"/>
</dbReference>
<feature type="domain" description="HTH cro/C1-type" evidence="2">
    <location>
        <begin position="6"/>
        <end position="62"/>
    </location>
</feature>
<dbReference type="Gene3D" id="1.10.260.40">
    <property type="entry name" value="lambda repressor-like DNA-binding domains"/>
    <property type="match status" value="1"/>
</dbReference>
<dbReference type="OrthoDB" id="1766270at2"/>
<dbReference type="SUPFAM" id="SSF47413">
    <property type="entry name" value="lambda repressor-like DNA-binding domains"/>
    <property type="match status" value="1"/>
</dbReference>
<evidence type="ECO:0000256" key="1">
    <source>
        <dbReference type="ARBA" id="ARBA00023125"/>
    </source>
</evidence>
<dbReference type="PANTHER" id="PTHR46558:SF11">
    <property type="entry name" value="HTH-TYPE TRANSCRIPTIONAL REGULATOR XRE"/>
    <property type="match status" value="1"/>
</dbReference>
<name>A0A1G5JE01_9FIRM</name>
<dbReference type="CDD" id="cd00093">
    <property type="entry name" value="HTH_XRE"/>
    <property type="match status" value="1"/>
</dbReference>
<sequence>MNFSARLKILRERKGLRQEDLALILNISRQAISNYEQGTRFPKDENLLITIADFFEVSTDYLLGRDYFPTELKKLVKDNDVTYEARKKSLIKQLTNRAEKLPEELIQRLISLLEALPSD</sequence>
<dbReference type="Pfam" id="PF01381">
    <property type="entry name" value="HTH_3"/>
    <property type="match status" value="1"/>
</dbReference>
<protein>
    <submittedName>
        <fullName evidence="3">DNA-binding transcriptional regulator, XRE-family HTH domain</fullName>
    </submittedName>
</protein>
<organism evidence="3 4">
    <name type="scientific">Alkaliphilus peptidifermentans DSM 18978</name>
    <dbReference type="NCBI Taxonomy" id="1120976"/>
    <lineage>
        <taxon>Bacteria</taxon>
        <taxon>Bacillati</taxon>
        <taxon>Bacillota</taxon>
        <taxon>Clostridia</taxon>
        <taxon>Peptostreptococcales</taxon>
        <taxon>Natronincolaceae</taxon>
        <taxon>Alkaliphilus</taxon>
    </lineage>
</organism>
<proteinExistence type="predicted"/>
<keyword evidence="1 3" id="KW-0238">DNA-binding</keyword>
<accession>A0A1G5JE01</accession>
<evidence type="ECO:0000313" key="3">
    <source>
        <dbReference type="EMBL" id="SCY86497.1"/>
    </source>
</evidence>
<dbReference type="SMART" id="SM00530">
    <property type="entry name" value="HTH_XRE"/>
    <property type="match status" value="1"/>
</dbReference>
<dbReference type="PANTHER" id="PTHR46558">
    <property type="entry name" value="TRACRIPTIONAL REGULATORY PROTEIN-RELATED-RELATED"/>
    <property type="match status" value="1"/>
</dbReference>
<dbReference type="InterPro" id="IPR001387">
    <property type="entry name" value="Cro/C1-type_HTH"/>
</dbReference>
<dbReference type="AlphaFoldDB" id="A0A1G5JE01"/>